<dbReference type="Proteomes" id="UP000800981">
    <property type="component" value="Unassembled WGS sequence"/>
</dbReference>
<dbReference type="Gene3D" id="3.40.50.1000">
    <property type="entry name" value="HAD superfamily/HAD-like"/>
    <property type="match status" value="1"/>
</dbReference>
<name>A0ABX0GXG8_9ACTN</name>
<dbReference type="Pfam" id="PF08282">
    <property type="entry name" value="Hydrolase_3"/>
    <property type="match status" value="1"/>
</dbReference>
<dbReference type="PROSITE" id="PS01228">
    <property type="entry name" value="COF_1"/>
    <property type="match status" value="1"/>
</dbReference>
<protein>
    <submittedName>
        <fullName evidence="1">HAD family phosphatase</fullName>
    </submittedName>
</protein>
<accession>A0ABX0GXG8</accession>
<reference evidence="1 2" key="1">
    <citation type="submission" date="2020-03" db="EMBL/GenBank/DDBJ databases">
        <title>Two novel Motilibacter sp.</title>
        <authorList>
            <person name="Liu S."/>
        </authorList>
    </citation>
    <scope>NUCLEOTIDE SEQUENCE [LARGE SCALE GENOMIC DNA]</scope>
    <source>
        <strain evidence="1 2">E257</strain>
    </source>
</reference>
<proteinExistence type="predicted"/>
<gene>
    <name evidence="1" type="ORF">G9H71_15890</name>
</gene>
<dbReference type="InterPro" id="IPR036412">
    <property type="entry name" value="HAD-like_sf"/>
</dbReference>
<dbReference type="PANTHER" id="PTHR10000">
    <property type="entry name" value="PHOSPHOSERINE PHOSPHATASE"/>
    <property type="match status" value="1"/>
</dbReference>
<dbReference type="EMBL" id="JAANNP010000021">
    <property type="protein sequence ID" value="NHC15263.1"/>
    <property type="molecule type" value="Genomic_DNA"/>
</dbReference>
<sequence>MAAARPFDDPGWRPGLVALDLDGTVVSPDEEISPAVAAAVRRVVDAGVPVVLSTGRSVHATRPVAAALGLPAGWLVCSNGAVTATIDPPVVVDTVTFDAAPAVRLLREHLPDALVAVEELGVGYRVSAPFPPGELAGEQVLMDIDDLVRDPVTRVVLRSPEKEPDEFLEVVGRLGLHDVSYAVGYTAWLDLAPEGVTKAYALDPVRERLGVARDRTLAIGDGRNDLEMLQWAACGVAMGHAPAEVQDAADLVTGVFADDGVAQTLERWFR</sequence>
<dbReference type="RefSeq" id="WP_166283545.1">
    <property type="nucleotide sequence ID" value="NZ_JAANNP010000021.1"/>
</dbReference>
<evidence type="ECO:0000313" key="2">
    <source>
        <dbReference type="Proteomes" id="UP000800981"/>
    </source>
</evidence>
<dbReference type="SUPFAM" id="SSF56784">
    <property type="entry name" value="HAD-like"/>
    <property type="match status" value="1"/>
</dbReference>
<dbReference type="PROSITE" id="PS01229">
    <property type="entry name" value="COF_2"/>
    <property type="match status" value="1"/>
</dbReference>
<dbReference type="Gene3D" id="3.30.1240.10">
    <property type="match status" value="1"/>
</dbReference>
<dbReference type="PANTHER" id="PTHR10000:SF8">
    <property type="entry name" value="HAD SUPERFAMILY HYDROLASE-LIKE, TYPE 3"/>
    <property type="match status" value="1"/>
</dbReference>
<organism evidence="1 2">
    <name type="scientific">Motilibacter deserti</name>
    <dbReference type="NCBI Taxonomy" id="2714956"/>
    <lineage>
        <taxon>Bacteria</taxon>
        <taxon>Bacillati</taxon>
        <taxon>Actinomycetota</taxon>
        <taxon>Actinomycetes</taxon>
        <taxon>Motilibacterales</taxon>
        <taxon>Motilibacteraceae</taxon>
        <taxon>Motilibacter</taxon>
    </lineage>
</organism>
<dbReference type="InterPro" id="IPR023214">
    <property type="entry name" value="HAD_sf"/>
</dbReference>
<comment type="caution">
    <text evidence="1">The sequence shown here is derived from an EMBL/GenBank/DDBJ whole genome shotgun (WGS) entry which is preliminary data.</text>
</comment>
<evidence type="ECO:0000313" key="1">
    <source>
        <dbReference type="EMBL" id="NHC15263.1"/>
    </source>
</evidence>
<keyword evidence="2" id="KW-1185">Reference proteome</keyword>